<evidence type="ECO:0000313" key="3">
    <source>
        <dbReference type="Proteomes" id="UP001071777"/>
    </source>
</evidence>
<sequence length="325" mass="37383">MSRSKGAGGGYLGFLIFLYWVLVIQQSWWVSCSEVSDTDGLSFEDRRSLFEVLTKERYMFLERFLLEGETPEGLGELAECRAERLYSKMIDLMLGESSPDLELERKVALGCLRPGIQEALSHYEQFLSRKFADRQSCLDRLCLKRPEKSYFKGLEGLSALVNYLVVLGDFAKESGDITKELVPPEELQSRSEAASAIGEHRQFDSPKEALRVCMRFNMMKILTYPKYNKTELLSEHKIFCSLIRLLKASIGKNISKYKRYRASLQVSEEKECKKNAKSVQKKIQSLLKLLSYTVLTRLLILADITHTEEYKQIYKTMANNSKNQL</sequence>
<comment type="caution">
    <text evidence="2">The sequence shown here is derived from an EMBL/GenBank/DDBJ whole genome shotgun (WGS) entry which is preliminary data.</text>
</comment>
<dbReference type="EMBL" id="JAPCXB010000015">
    <property type="protein sequence ID" value="KAJ1614865.1"/>
    <property type="molecule type" value="Genomic_DNA"/>
</dbReference>
<feature type="transmembrane region" description="Helical" evidence="1">
    <location>
        <begin position="12"/>
        <end position="30"/>
    </location>
</feature>
<keyword evidence="1" id="KW-0472">Membrane</keyword>
<keyword evidence="1" id="KW-0812">Transmembrane</keyword>
<dbReference type="Proteomes" id="UP001071777">
    <property type="component" value="Unassembled WGS sequence"/>
</dbReference>
<evidence type="ECO:0000256" key="1">
    <source>
        <dbReference type="SAM" id="Phobius"/>
    </source>
</evidence>
<proteinExistence type="predicted"/>
<accession>A0ABQ8PB34</accession>
<gene>
    <name evidence="2" type="ORF">OJ252_468</name>
</gene>
<evidence type="ECO:0000313" key="2">
    <source>
        <dbReference type="EMBL" id="KAJ1614865.1"/>
    </source>
</evidence>
<name>A0ABQ8PB34_9CRYT</name>
<dbReference type="PROSITE" id="PS51257">
    <property type="entry name" value="PROKAR_LIPOPROTEIN"/>
    <property type="match status" value="1"/>
</dbReference>
<reference evidence="2" key="1">
    <citation type="submission" date="2022-10" db="EMBL/GenBank/DDBJ databases">
        <title>Adaptive evolution leads to modifications in subtelomeric GC content in a zoonotic Cryptosporidium species.</title>
        <authorList>
            <person name="Li J."/>
            <person name="Feng Y."/>
            <person name="Xiao L."/>
        </authorList>
    </citation>
    <scope>NUCLEOTIDE SEQUENCE</scope>
    <source>
        <strain evidence="2">25894</strain>
    </source>
</reference>
<organism evidence="2 3">
    <name type="scientific">Cryptosporidium canis</name>
    <dbReference type="NCBI Taxonomy" id="195482"/>
    <lineage>
        <taxon>Eukaryota</taxon>
        <taxon>Sar</taxon>
        <taxon>Alveolata</taxon>
        <taxon>Apicomplexa</taxon>
        <taxon>Conoidasida</taxon>
        <taxon>Coccidia</taxon>
        <taxon>Eucoccidiorida</taxon>
        <taxon>Eimeriorina</taxon>
        <taxon>Cryptosporidiidae</taxon>
        <taxon>Cryptosporidium</taxon>
    </lineage>
</organism>
<protein>
    <submittedName>
        <fullName evidence="2">Signal peptide-containing protein</fullName>
    </submittedName>
</protein>
<keyword evidence="3" id="KW-1185">Reference proteome</keyword>
<keyword evidence="1" id="KW-1133">Transmembrane helix</keyword>